<protein>
    <submittedName>
        <fullName evidence="1">Uncharacterized protein</fullName>
    </submittedName>
</protein>
<dbReference type="EMBL" id="JBBPBM010000022">
    <property type="protein sequence ID" value="KAK8547567.1"/>
    <property type="molecule type" value="Genomic_DNA"/>
</dbReference>
<dbReference type="Proteomes" id="UP001472677">
    <property type="component" value="Unassembled WGS sequence"/>
</dbReference>
<evidence type="ECO:0000313" key="2">
    <source>
        <dbReference type="Proteomes" id="UP001472677"/>
    </source>
</evidence>
<proteinExistence type="predicted"/>
<gene>
    <name evidence="1" type="ORF">V6N12_031703</name>
</gene>
<sequence length="81" mass="8156">MHSSYALAATSLAVGDNTVAAQGTSDEQVHAVQVATSFSGTPIALPDVGHSSVLPKTSHEENGSPAAAEIEDVGILLQDNA</sequence>
<organism evidence="1 2">
    <name type="scientific">Hibiscus sabdariffa</name>
    <name type="common">roselle</name>
    <dbReference type="NCBI Taxonomy" id="183260"/>
    <lineage>
        <taxon>Eukaryota</taxon>
        <taxon>Viridiplantae</taxon>
        <taxon>Streptophyta</taxon>
        <taxon>Embryophyta</taxon>
        <taxon>Tracheophyta</taxon>
        <taxon>Spermatophyta</taxon>
        <taxon>Magnoliopsida</taxon>
        <taxon>eudicotyledons</taxon>
        <taxon>Gunneridae</taxon>
        <taxon>Pentapetalae</taxon>
        <taxon>rosids</taxon>
        <taxon>malvids</taxon>
        <taxon>Malvales</taxon>
        <taxon>Malvaceae</taxon>
        <taxon>Malvoideae</taxon>
        <taxon>Hibiscus</taxon>
    </lineage>
</organism>
<name>A0ABR2DX08_9ROSI</name>
<evidence type="ECO:0000313" key="1">
    <source>
        <dbReference type="EMBL" id="KAK8547567.1"/>
    </source>
</evidence>
<accession>A0ABR2DX08</accession>
<keyword evidence="2" id="KW-1185">Reference proteome</keyword>
<reference evidence="1 2" key="1">
    <citation type="journal article" date="2024" name="G3 (Bethesda)">
        <title>Genome assembly of Hibiscus sabdariffa L. provides insights into metabolisms of medicinal natural products.</title>
        <authorList>
            <person name="Kim T."/>
        </authorList>
    </citation>
    <scope>NUCLEOTIDE SEQUENCE [LARGE SCALE GENOMIC DNA]</scope>
    <source>
        <strain evidence="1">TK-2024</strain>
        <tissue evidence="1">Old leaves</tissue>
    </source>
</reference>
<comment type="caution">
    <text evidence="1">The sequence shown here is derived from an EMBL/GenBank/DDBJ whole genome shotgun (WGS) entry which is preliminary data.</text>
</comment>